<evidence type="ECO:0000259" key="1">
    <source>
        <dbReference type="Pfam" id="PF00135"/>
    </source>
</evidence>
<gene>
    <name evidence="2" type="ORF">Daus18300_013034</name>
</gene>
<protein>
    <recommendedName>
        <fullName evidence="1">Carboxylesterase type B domain-containing protein</fullName>
    </recommendedName>
</protein>
<reference evidence="2 3" key="1">
    <citation type="journal article" date="2024" name="IMA Fungus">
        <title>IMA Genome - F19 : A genome assembly and annotation guide to empower mycologists, including annotated draft genome sequences of Ceratocystis pirilliformis, Diaporthe australafricana, Fusarium ophioides, Paecilomyces lecythidis, and Sporothrix stenoceras.</title>
        <authorList>
            <person name="Aylward J."/>
            <person name="Wilson A.M."/>
            <person name="Visagie C.M."/>
            <person name="Spraker J."/>
            <person name="Barnes I."/>
            <person name="Buitendag C."/>
            <person name="Ceriani C."/>
            <person name="Del Mar Angel L."/>
            <person name="du Plessis D."/>
            <person name="Fuchs T."/>
            <person name="Gasser K."/>
            <person name="Kramer D."/>
            <person name="Li W."/>
            <person name="Munsamy K."/>
            <person name="Piso A."/>
            <person name="Price J.L."/>
            <person name="Sonnekus B."/>
            <person name="Thomas C."/>
            <person name="van der Nest A."/>
            <person name="van Dijk A."/>
            <person name="van Heerden A."/>
            <person name="van Vuuren N."/>
            <person name="Yilmaz N."/>
            <person name="Duong T.A."/>
            <person name="van der Merwe N.A."/>
            <person name="Wingfield M.J."/>
            <person name="Wingfield B.D."/>
        </authorList>
    </citation>
    <scope>NUCLEOTIDE SEQUENCE [LARGE SCALE GENOMIC DNA]</scope>
    <source>
        <strain evidence="2 3">CMW 18300</strain>
    </source>
</reference>
<dbReference type="Pfam" id="PF00135">
    <property type="entry name" value="COesterase"/>
    <property type="match status" value="1"/>
</dbReference>
<dbReference type="InterPro" id="IPR050309">
    <property type="entry name" value="Type-B_Carboxylest/Lipase"/>
</dbReference>
<keyword evidence="3" id="KW-1185">Reference proteome</keyword>
<sequence>MARNGLVTLLGLGAFIFGLAAVLFDPLRAFLLSAAAPYLPLNLVPQPIVTDPIRDIRYIGTHSSDLGVEHFHSIFYGEDTSSTNRFAPPVPTSPPPGSVIDATTPGAWCPQGTGDLLPFTSRVTNISENCLSLRIARPRGTKSSARLPVMVWLHGGGHALGSGEDVLYEPDGLLRQASADGQPLIFVAINYRLGFFGFATSKAMVDAGQTNAGLRDQRAALEWVRDNIASFGGDPTRVTAVGQSVGASDIGLQMTAFGGAKGVPFQKAVLMSGAPGLNFNTKSSLVADNTATIAQQVGCVKEGEDPQAENVLACLREAPFDVLTNLSVSAMRAARPPFGEAFFFPTYDGDFLPGRPSELVRGGQVVKDIPMIASWVTNDGAWYAPPTTATDEDVLGTFGLWLTLSASTNRKLLELYPVSDFDHMAQGQGVSPQYYRAAQINRDLWFTCPVLDFAWQYGKHNLHQARLYEHNATRLTPSYEQMGVPMWRVAHLSDIPYVLNSQRLGGGADNSADQLVLSNAISSKIRRFVTLAAPDETWPPAFLEVEKEEDLPTGISLQLFGGPYGNEQVTVRKHRTESEKSLDEAEKAVEWEKLFQRCEFINSAKVREETSV</sequence>
<dbReference type="Proteomes" id="UP001583177">
    <property type="component" value="Unassembled WGS sequence"/>
</dbReference>
<organism evidence="2 3">
    <name type="scientific">Diaporthe australafricana</name>
    <dbReference type="NCBI Taxonomy" id="127596"/>
    <lineage>
        <taxon>Eukaryota</taxon>
        <taxon>Fungi</taxon>
        <taxon>Dikarya</taxon>
        <taxon>Ascomycota</taxon>
        <taxon>Pezizomycotina</taxon>
        <taxon>Sordariomycetes</taxon>
        <taxon>Sordariomycetidae</taxon>
        <taxon>Diaporthales</taxon>
        <taxon>Diaporthaceae</taxon>
        <taxon>Diaporthe</taxon>
    </lineage>
</organism>
<comment type="caution">
    <text evidence="2">The sequence shown here is derived from an EMBL/GenBank/DDBJ whole genome shotgun (WGS) entry which is preliminary data.</text>
</comment>
<dbReference type="SUPFAM" id="SSF53474">
    <property type="entry name" value="alpha/beta-Hydrolases"/>
    <property type="match status" value="1"/>
</dbReference>
<dbReference type="PANTHER" id="PTHR11559">
    <property type="entry name" value="CARBOXYLESTERASE"/>
    <property type="match status" value="1"/>
</dbReference>
<dbReference type="EMBL" id="JAWRVE010000190">
    <property type="protein sequence ID" value="KAL1850166.1"/>
    <property type="molecule type" value="Genomic_DNA"/>
</dbReference>
<dbReference type="InterPro" id="IPR029058">
    <property type="entry name" value="AB_hydrolase_fold"/>
</dbReference>
<evidence type="ECO:0000313" key="3">
    <source>
        <dbReference type="Proteomes" id="UP001583177"/>
    </source>
</evidence>
<feature type="domain" description="Carboxylesterase type B" evidence="1">
    <location>
        <begin position="63"/>
        <end position="548"/>
    </location>
</feature>
<dbReference type="InterPro" id="IPR002018">
    <property type="entry name" value="CarbesteraseB"/>
</dbReference>
<evidence type="ECO:0000313" key="2">
    <source>
        <dbReference type="EMBL" id="KAL1850166.1"/>
    </source>
</evidence>
<proteinExistence type="predicted"/>
<accession>A0ABR3W0R6</accession>
<dbReference type="Gene3D" id="3.40.50.1820">
    <property type="entry name" value="alpha/beta hydrolase"/>
    <property type="match status" value="1"/>
</dbReference>
<name>A0ABR3W0R6_9PEZI</name>